<sequence length="160" mass="17756">MTSMSLLAAQTCISTVVSTSPTERFSISTEGTVTDSFTGLMWQRCNFGQIYNSGDQSCTGTAQQLNWQQALSAAANDELGEFKDWHVPNIKELASIVEFQCVEPAANITIFSGTLNENYWTSTTAITQIDHAWAYQFSDGKNNIKAKTSDIFLRLVRYSK</sequence>
<evidence type="ECO:0000313" key="2">
    <source>
        <dbReference type="EMBL" id="MBE0366267.1"/>
    </source>
</evidence>
<evidence type="ECO:0000259" key="1">
    <source>
        <dbReference type="Pfam" id="PF07603"/>
    </source>
</evidence>
<evidence type="ECO:0000313" key="3">
    <source>
        <dbReference type="Proteomes" id="UP000615755"/>
    </source>
</evidence>
<feature type="domain" description="Lcl C-terminal" evidence="1">
    <location>
        <begin position="31"/>
        <end position="157"/>
    </location>
</feature>
<protein>
    <recommendedName>
        <fullName evidence="1">Lcl C-terminal domain-containing protein</fullName>
    </recommendedName>
</protein>
<dbReference type="PANTHER" id="PTHR35812">
    <property type="entry name" value="LIPOPROTEIN"/>
    <property type="match status" value="1"/>
</dbReference>
<gene>
    <name evidence="2" type="ORF">PAUR_a3235</name>
</gene>
<dbReference type="InterPro" id="IPR011460">
    <property type="entry name" value="Lcl_C"/>
</dbReference>
<dbReference type="Proteomes" id="UP000615755">
    <property type="component" value="Unassembled WGS sequence"/>
</dbReference>
<organism evidence="2 3">
    <name type="scientific">Pseudoalteromonas aurantia 208</name>
    <dbReference type="NCBI Taxonomy" id="1314867"/>
    <lineage>
        <taxon>Bacteria</taxon>
        <taxon>Pseudomonadati</taxon>
        <taxon>Pseudomonadota</taxon>
        <taxon>Gammaproteobacteria</taxon>
        <taxon>Alteromonadales</taxon>
        <taxon>Pseudoalteromonadaceae</taxon>
        <taxon>Pseudoalteromonas</taxon>
    </lineage>
</organism>
<dbReference type="Pfam" id="PF07603">
    <property type="entry name" value="Lcl_C"/>
    <property type="match status" value="1"/>
</dbReference>
<keyword evidence="3" id="KW-1185">Reference proteome</keyword>
<dbReference type="PANTHER" id="PTHR35812:SF1">
    <property type="entry name" value="LIPOPROTEIN"/>
    <property type="match status" value="1"/>
</dbReference>
<dbReference type="EMBL" id="AQGV01000009">
    <property type="protein sequence ID" value="MBE0366267.1"/>
    <property type="molecule type" value="Genomic_DNA"/>
</dbReference>
<accession>A0ABR9E5L7</accession>
<name>A0ABR9E5L7_9GAMM</name>
<comment type="caution">
    <text evidence="2">The sequence shown here is derived from an EMBL/GenBank/DDBJ whole genome shotgun (WGS) entry which is preliminary data.</text>
</comment>
<proteinExistence type="predicted"/>
<reference evidence="2 3" key="1">
    <citation type="submission" date="2015-03" db="EMBL/GenBank/DDBJ databases">
        <title>Genome sequence of Pseudoalteromonas aurantia.</title>
        <authorList>
            <person name="Xie B.-B."/>
            <person name="Rong J.-C."/>
            <person name="Qin Q.-L."/>
            <person name="Zhang Y.-Z."/>
        </authorList>
    </citation>
    <scope>NUCLEOTIDE SEQUENCE [LARGE SCALE GENOMIC DNA]</scope>
    <source>
        <strain evidence="2 3">208</strain>
    </source>
</reference>